<name>A0A1X7DIT4_TRICW</name>
<dbReference type="GeneID" id="95548513"/>
<sequence length="79" mass="8589">MKVEIHGRYRLELSAMQLIQNGGWTAYAAVRSAHEDAREQMSVLPYQRVVDEAVFASEAAALAAARRVAMALVSADGLV</sequence>
<dbReference type="STRING" id="28094.SAMN06295900_103276"/>
<evidence type="ECO:0000313" key="1">
    <source>
        <dbReference type="EMBL" id="SMF16190.1"/>
    </source>
</evidence>
<proteinExistence type="predicted"/>
<dbReference type="Proteomes" id="UP000192911">
    <property type="component" value="Unassembled WGS sequence"/>
</dbReference>
<reference evidence="2" key="1">
    <citation type="submission" date="2017-04" db="EMBL/GenBank/DDBJ databases">
        <authorList>
            <person name="Varghese N."/>
            <person name="Submissions S."/>
        </authorList>
    </citation>
    <scope>NUCLEOTIDE SEQUENCE [LARGE SCALE GENOMIC DNA]</scope>
    <source>
        <strain evidence="2">Ballard 720</strain>
    </source>
</reference>
<organism evidence="1 2">
    <name type="scientific">Trinickia caryophylli</name>
    <name type="common">Paraburkholderia caryophylli</name>
    <dbReference type="NCBI Taxonomy" id="28094"/>
    <lineage>
        <taxon>Bacteria</taxon>
        <taxon>Pseudomonadati</taxon>
        <taxon>Pseudomonadota</taxon>
        <taxon>Betaproteobacteria</taxon>
        <taxon>Burkholderiales</taxon>
        <taxon>Burkholderiaceae</taxon>
        <taxon>Trinickia</taxon>
    </lineage>
</organism>
<keyword evidence="2" id="KW-1185">Reference proteome</keyword>
<dbReference type="OrthoDB" id="9034101at2"/>
<dbReference type="RefSeq" id="WP_085226463.1">
    <property type="nucleotide sequence ID" value="NZ_BSQD01000003.1"/>
</dbReference>
<accession>A0A1X7DIT4</accession>
<evidence type="ECO:0000313" key="2">
    <source>
        <dbReference type="Proteomes" id="UP000192911"/>
    </source>
</evidence>
<dbReference type="AlphaFoldDB" id="A0A1X7DIT4"/>
<protein>
    <submittedName>
        <fullName evidence="1">Uncharacterized protein</fullName>
    </submittedName>
</protein>
<dbReference type="EMBL" id="FXAH01000003">
    <property type="protein sequence ID" value="SMF16190.1"/>
    <property type="molecule type" value="Genomic_DNA"/>
</dbReference>
<gene>
    <name evidence="1" type="ORF">SAMN06295900_103276</name>
</gene>